<feature type="compositionally biased region" description="Low complexity" evidence="1">
    <location>
        <begin position="131"/>
        <end position="152"/>
    </location>
</feature>
<evidence type="ECO:0000313" key="2">
    <source>
        <dbReference type="EMBL" id="GFD02052.1"/>
    </source>
</evidence>
<feature type="region of interest" description="Disordered" evidence="1">
    <location>
        <begin position="127"/>
        <end position="152"/>
    </location>
</feature>
<organism evidence="2">
    <name type="scientific">Tanacetum cinerariifolium</name>
    <name type="common">Dalmatian daisy</name>
    <name type="synonym">Chrysanthemum cinerariifolium</name>
    <dbReference type="NCBI Taxonomy" id="118510"/>
    <lineage>
        <taxon>Eukaryota</taxon>
        <taxon>Viridiplantae</taxon>
        <taxon>Streptophyta</taxon>
        <taxon>Embryophyta</taxon>
        <taxon>Tracheophyta</taxon>
        <taxon>Spermatophyta</taxon>
        <taxon>Magnoliopsida</taxon>
        <taxon>eudicotyledons</taxon>
        <taxon>Gunneridae</taxon>
        <taxon>Pentapetalae</taxon>
        <taxon>asterids</taxon>
        <taxon>campanulids</taxon>
        <taxon>Asterales</taxon>
        <taxon>Asteraceae</taxon>
        <taxon>Asteroideae</taxon>
        <taxon>Anthemideae</taxon>
        <taxon>Anthemidinae</taxon>
        <taxon>Tanacetum</taxon>
    </lineage>
</organism>
<feature type="non-terminal residue" evidence="2">
    <location>
        <position position="1"/>
    </location>
</feature>
<proteinExistence type="predicted"/>
<gene>
    <name evidence="2" type="ORF">Tci_874021</name>
</gene>
<reference evidence="2" key="1">
    <citation type="journal article" date="2019" name="Sci. Rep.">
        <title>Draft genome of Tanacetum cinerariifolium, the natural source of mosquito coil.</title>
        <authorList>
            <person name="Yamashiro T."/>
            <person name="Shiraishi A."/>
            <person name="Satake H."/>
            <person name="Nakayama K."/>
        </authorList>
    </citation>
    <scope>NUCLEOTIDE SEQUENCE</scope>
</reference>
<protein>
    <submittedName>
        <fullName evidence="2">Uncharacterized protein</fullName>
    </submittedName>
</protein>
<dbReference type="AlphaFoldDB" id="A0A699SVH6"/>
<name>A0A699SVH6_TANCI</name>
<sequence length="152" mass="17035">ETKKERLKKSKTQVLQEIDELRQDRVTVIAKVVPHVAMKLVRSDERGLLAARLVKTILVHGRCLAFEDVVALKEPFKLEKMPSYCPISKKEFDQAGDSLATACYPFLKEVIADPYAPLDVLLSKRPRSLHSKSAPPQLKSKPSSSKMPNPNS</sequence>
<dbReference type="EMBL" id="BKCJ011195448">
    <property type="protein sequence ID" value="GFD02052.1"/>
    <property type="molecule type" value="Genomic_DNA"/>
</dbReference>
<accession>A0A699SVH6</accession>
<comment type="caution">
    <text evidence="2">The sequence shown here is derived from an EMBL/GenBank/DDBJ whole genome shotgun (WGS) entry which is preliminary data.</text>
</comment>
<evidence type="ECO:0000256" key="1">
    <source>
        <dbReference type="SAM" id="MobiDB-lite"/>
    </source>
</evidence>